<dbReference type="Gene3D" id="2.70.70.10">
    <property type="entry name" value="Glucose Permease (Domain IIA)"/>
    <property type="match status" value="1"/>
</dbReference>
<gene>
    <name evidence="3" type="ORF">AMOL_1063</name>
</gene>
<evidence type="ECO:0000259" key="2">
    <source>
        <dbReference type="Pfam" id="PF01551"/>
    </source>
</evidence>
<organism evidence="3 4">
    <name type="scientific">Malaciobacter molluscorum LMG 25693</name>
    <dbReference type="NCBI Taxonomy" id="870501"/>
    <lineage>
        <taxon>Bacteria</taxon>
        <taxon>Pseudomonadati</taxon>
        <taxon>Campylobacterota</taxon>
        <taxon>Epsilonproteobacteria</taxon>
        <taxon>Campylobacterales</taxon>
        <taxon>Arcobacteraceae</taxon>
        <taxon>Malaciobacter</taxon>
    </lineage>
</organism>
<dbReference type="KEGG" id="amol:AMOL_1063"/>
<dbReference type="RefSeq" id="WP_164997055.1">
    <property type="nucleotide sequence ID" value="NZ_CP032098.1"/>
</dbReference>
<dbReference type="PANTHER" id="PTHR21666">
    <property type="entry name" value="PEPTIDASE-RELATED"/>
    <property type="match status" value="1"/>
</dbReference>
<evidence type="ECO:0000256" key="1">
    <source>
        <dbReference type="ARBA" id="ARBA00022729"/>
    </source>
</evidence>
<dbReference type="GO" id="GO:0004222">
    <property type="term" value="F:metalloendopeptidase activity"/>
    <property type="evidence" value="ECO:0007669"/>
    <property type="project" value="TreeGrafter"/>
</dbReference>
<dbReference type="PANTHER" id="PTHR21666:SF289">
    <property type="entry name" value="L-ALA--D-GLU ENDOPEPTIDASE"/>
    <property type="match status" value="1"/>
</dbReference>
<evidence type="ECO:0000313" key="3">
    <source>
        <dbReference type="EMBL" id="AXX92047.1"/>
    </source>
</evidence>
<keyword evidence="1" id="KW-0732">Signal</keyword>
<dbReference type="SUPFAM" id="SSF51261">
    <property type="entry name" value="Duplicated hybrid motif"/>
    <property type="match status" value="1"/>
</dbReference>
<dbReference type="Pfam" id="PF01551">
    <property type="entry name" value="Peptidase_M23"/>
    <property type="match status" value="1"/>
</dbReference>
<name>A0AB33H266_9BACT</name>
<dbReference type="AlphaFoldDB" id="A0AB33H266"/>
<dbReference type="InterPro" id="IPR016047">
    <property type="entry name" value="M23ase_b-sheet_dom"/>
</dbReference>
<dbReference type="InterPro" id="IPR050570">
    <property type="entry name" value="Cell_wall_metabolism_enzyme"/>
</dbReference>
<proteinExistence type="predicted"/>
<sequence length="288" mass="32919">MLKKIIIFFVLIINTLLAADKVNLYFNKNSIKNAQTTVLYLNGKDIKEPKLTITDKKININFNKLPLKNNSYYALIPTSYYDINKKIKIIVSYIKEKNKDFKSIYLNVKEGDYKSEVINVKSSKVKLNNKAKERTQKEYKEAMNIYNTFSTKKLWNKKFILPLHTPITSDFGTKRVYNNSLKGYHSGTDFKANIGTKIVAANDGVVVLAKNRFYAGNSIIIDHGQGVYTCYYHLNKFLVKPNQKVKRGQIIALSGKTGRVTGPHLHFSARVNSVQVDPLQLIKTLNKL</sequence>
<feature type="domain" description="M23ase beta-sheet core" evidence="2">
    <location>
        <begin position="184"/>
        <end position="278"/>
    </location>
</feature>
<dbReference type="CDD" id="cd12797">
    <property type="entry name" value="M23_peptidase"/>
    <property type="match status" value="1"/>
</dbReference>
<dbReference type="EMBL" id="CP032098">
    <property type="protein sequence ID" value="AXX92047.1"/>
    <property type="molecule type" value="Genomic_DNA"/>
</dbReference>
<dbReference type="InterPro" id="IPR011055">
    <property type="entry name" value="Dup_hybrid_motif"/>
</dbReference>
<reference evidence="3 4" key="1">
    <citation type="submission" date="2018-08" db="EMBL/GenBank/DDBJ databases">
        <title>Complete genome of the Arcobacter molluscorum type strain LMG 25693.</title>
        <authorList>
            <person name="Miller W.G."/>
            <person name="Yee E."/>
            <person name="Bono J.L."/>
        </authorList>
    </citation>
    <scope>NUCLEOTIDE SEQUENCE [LARGE SCALE GENOMIC DNA]</scope>
    <source>
        <strain evidence="3 4">CECT 7696</strain>
    </source>
</reference>
<evidence type="ECO:0000313" key="4">
    <source>
        <dbReference type="Proteomes" id="UP000262712"/>
    </source>
</evidence>
<dbReference type="Proteomes" id="UP000262712">
    <property type="component" value="Chromosome"/>
</dbReference>
<protein>
    <submittedName>
        <fullName evidence="3">Zinc metallopeptidase, M23 family</fullName>
    </submittedName>
</protein>
<accession>A0AB33H266</accession>